<evidence type="ECO:0000313" key="1">
    <source>
        <dbReference type="EMBL" id="CAE7218301.1"/>
    </source>
</evidence>
<accession>A0A812JYC0</accession>
<protein>
    <submittedName>
        <fullName evidence="1">Uncharacterized protein</fullName>
    </submittedName>
</protein>
<proteinExistence type="predicted"/>
<dbReference type="Proteomes" id="UP000604046">
    <property type="component" value="Unassembled WGS sequence"/>
</dbReference>
<organism evidence="1 2">
    <name type="scientific">Symbiodinium natans</name>
    <dbReference type="NCBI Taxonomy" id="878477"/>
    <lineage>
        <taxon>Eukaryota</taxon>
        <taxon>Sar</taxon>
        <taxon>Alveolata</taxon>
        <taxon>Dinophyceae</taxon>
        <taxon>Suessiales</taxon>
        <taxon>Symbiodiniaceae</taxon>
        <taxon>Symbiodinium</taxon>
    </lineage>
</organism>
<name>A0A812JYC0_9DINO</name>
<reference evidence="1" key="1">
    <citation type="submission" date="2021-02" db="EMBL/GenBank/DDBJ databases">
        <authorList>
            <person name="Dougan E. K."/>
            <person name="Rhodes N."/>
            <person name="Thang M."/>
            <person name="Chan C."/>
        </authorList>
    </citation>
    <scope>NUCLEOTIDE SEQUENCE</scope>
</reference>
<keyword evidence="2" id="KW-1185">Reference proteome</keyword>
<comment type="caution">
    <text evidence="1">The sequence shown here is derived from an EMBL/GenBank/DDBJ whole genome shotgun (WGS) entry which is preliminary data.</text>
</comment>
<dbReference type="AlphaFoldDB" id="A0A812JYC0"/>
<evidence type="ECO:0000313" key="2">
    <source>
        <dbReference type="Proteomes" id="UP000604046"/>
    </source>
</evidence>
<sequence>MPTAKPTNIDAQRILAIMDELKEKLTFLSFVSPQVLAGLQGEDGSATVEILGPELMKCFAEQLRLEDLYVMASNGEGGGQAGLFAFLASGACRLGEKQELDCRSATGCLAAALGAARAGLRCASVHVEDAHFLVAAAYISTPSTVITGLAETA</sequence>
<dbReference type="EMBL" id="CAJNDS010000558">
    <property type="protein sequence ID" value="CAE7218301.1"/>
    <property type="molecule type" value="Genomic_DNA"/>
</dbReference>
<gene>
    <name evidence="1" type="ORF">SNAT2548_LOCUS7841</name>
</gene>
<dbReference type="OrthoDB" id="10265211at2759"/>